<comment type="caution">
    <text evidence="4">The sequence shown here is derived from an EMBL/GenBank/DDBJ whole genome shotgun (WGS) entry which is preliminary data.</text>
</comment>
<evidence type="ECO:0000256" key="1">
    <source>
        <dbReference type="SAM" id="Phobius"/>
    </source>
</evidence>
<dbReference type="InterPro" id="IPR012338">
    <property type="entry name" value="Beta-lactam/transpept-like"/>
</dbReference>
<evidence type="ECO:0000259" key="3">
    <source>
        <dbReference type="Pfam" id="PF05223"/>
    </source>
</evidence>
<keyword evidence="1" id="KW-1133">Transmembrane helix</keyword>
<keyword evidence="1" id="KW-0472">Membrane</keyword>
<dbReference type="PANTHER" id="PTHR30627">
    <property type="entry name" value="PEPTIDOGLYCAN D,D-TRANSPEPTIDASE"/>
    <property type="match status" value="1"/>
</dbReference>
<proteinExistence type="predicted"/>
<dbReference type="PANTHER" id="PTHR30627:SF24">
    <property type="entry name" value="PENICILLIN-BINDING PROTEIN 4B"/>
    <property type="match status" value="1"/>
</dbReference>
<name>A0ABW3QXA8_9PSEU</name>
<protein>
    <submittedName>
        <fullName evidence="4">Penicillin-binding transpeptidase domain-containing protein</fullName>
    </submittedName>
</protein>
<dbReference type="RefSeq" id="WP_380724739.1">
    <property type="nucleotide sequence ID" value="NZ_JBHTLK010000101.1"/>
</dbReference>
<evidence type="ECO:0000259" key="2">
    <source>
        <dbReference type="Pfam" id="PF00905"/>
    </source>
</evidence>
<accession>A0ABW3QXA8</accession>
<feature type="domain" description="NTF2-like N-terminal transpeptidase" evidence="3">
    <location>
        <begin position="44"/>
        <end position="154"/>
    </location>
</feature>
<dbReference type="InterPro" id="IPR001460">
    <property type="entry name" value="PCN-bd_Tpept"/>
</dbReference>
<dbReference type="InterPro" id="IPR050515">
    <property type="entry name" value="Beta-lactam/transpept"/>
</dbReference>
<dbReference type="Proteomes" id="UP001597168">
    <property type="component" value="Unassembled WGS sequence"/>
</dbReference>
<feature type="transmembrane region" description="Helical" evidence="1">
    <location>
        <begin position="7"/>
        <end position="29"/>
    </location>
</feature>
<gene>
    <name evidence="4" type="ORF">ACFQ3T_19535</name>
</gene>
<keyword evidence="5" id="KW-1185">Reference proteome</keyword>
<sequence>MNTRTKRWVLAAGGLTAVAVIVTGGIVLWSDEPQAAPKPSRPGPAAVAQQFVSAMMSGQAGQAAAVTDAADAAGAAIARTQQGMPDARFQATIGSAPQVPEGTTTASLDANVTWTLPGGVPFKYQTTIELRQVDDHWRVRWAPTVLHPRLTEGQSLAYSALPGDGALLDRTGQPVPAGFAPTVMGSVRQSVGSLAGAPGWQVAVVDAAGAPVAVLQEQKAVPGPTMTVTLDPKTQTAAQAAVDQVGQAAVLVAVQPSTGEILAIAQNAPADAQGPISLQGYYEPGSTFKVVTATAALTAGLATADTPVECPGKATIGTRQITNEDSFELGTVPLRRAFAASCNTSFSRLAAELPAAALPQAAAYFGLASDFAVAGITTNTGKIPPADSVPARVEAGIGQGQMLTTPFGMALTAATVATGRTPVPQLIREIPTEGDRPAPLPGNVTGALRSMMGEVVTGGTARELAGYGGVRGKTGTAQFGDGTRAHGWFIGYRGDLAFSVLVVDGGSSKVAVSATGTFLGGL</sequence>
<organism evidence="4 5">
    <name type="scientific">Saccharothrix hoggarensis</name>
    <dbReference type="NCBI Taxonomy" id="913853"/>
    <lineage>
        <taxon>Bacteria</taxon>
        <taxon>Bacillati</taxon>
        <taxon>Actinomycetota</taxon>
        <taxon>Actinomycetes</taxon>
        <taxon>Pseudonocardiales</taxon>
        <taxon>Pseudonocardiaceae</taxon>
        <taxon>Saccharothrix</taxon>
    </lineage>
</organism>
<keyword evidence="1" id="KW-0812">Transmembrane</keyword>
<dbReference type="EMBL" id="JBHTLK010000101">
    <property type="protein sequence ID" value="MFD1149332.1"/>
    <property type="molecule type" value="Genomic_DNA"/>
</dbReference>
<dbReference type="Pfam" id="PF00905">
    <property type="entry name" value="Transpeptidase"/>
    <property type="match status" value="1"/>
</dbReference>
<dbReference type="SUPFAM" id="SSF56601">
    <property type="entry name" value="beta-lactamase/transpeptidase-like"/>
    <property type="match status" value="1"/>
</dbReference>
<evidence type="ECO:0000313" key="5">
    <source>
        <dbReference type="Proteomes" id="UP001597168"/>
    </source>
</evidence>
<evidence type="ECO:0000313" key="4">
    <source>
        <dbReference type="EMBL" id="MFD1149332.1"/>
    </source>
</evidence>
<reference evidence="5" key="1">
    <citation type="journal article" date="2019" name="Int. J. Syst. Evol. Microbiol.">
        <title>The Global Catalogue of Microorganisms (GCM) 10K type strain sequencing project: providing services to taxonomists for standard genome sequencing and annotation.</title>
        <authorList>
            <consortium name="The Broad Institute Genomics Platform"/>
            <consortium name="The Broad Institute Genome Sequencing Center for Infectious Disease"/>
            <person name="Wu L."/>
            <person name="Ma J."/>
        </authorList>
    </citation>
    <scope>NUCLEOTIDE SEQUENCE [LARGE SCALE GENOMIC DNA]</scope>
    <source>
        <strain evidence="5">CCUG 60214</strain>
    </source>
</reference>
<dbReference type="Pfam" id="PF05223">
    <property type="entry name" value="MecA_N"/>
    <property type="match status" value="1"/>
</dbReference>
<feature type="domain" description="Penicillin-binding protein transpeptidase" evidence="2">
    <location>
        <begin position="251"/>
        <end position="506"/>
    </location>
</feature>
<dbReference type="InterPro" id="IPR007887">
    <property type="entry name" value="MecA_N"/>
</dbReference>
<dbReference type="Gene3D" id="3.40.710.10">
    <property type="entry name" value="DD-peptidase/beta-lactamase superfamily"/>
    <property type="match status" value="1"/>
</dbReference>